<dbReference type="InterPro" id="IPR001958">
    <property type="entry name" value="Tet-R_TetA/multi-R_MdtG-like"/>
</dbReference>
<feature type="transmembrane region" description="Helical" evidence="6">
    <location>
        <begin position="285"/>
        <end position="302"/>
    </location>
</feature>
<dbReference type="PRINTS" id="PR01035">
    <property type="entry name" value="TCRTETA"/>
</dbReference>
<dbReference type="GO" id="GO:0005886">
    <property type="term" value="C:plasma membrane"/>
    <property type="evidence" value="ECO:0007669"/>
    <property type="project" value="UniProtKB-SubCell"/>
</dbReference>
<feature type="transmembrane region" description="Helical" evidence="6">
    <location>
        <begin position="243"/>
        <end position="264"/>
    </location>
</feature>
<feature type="transmembrane region" description="Helical" evidence="6">
    <location>
        <begin position="76"/>
        <end position="93"/>
    </location>
</feature>
<evidence type="ECO:0000313" key="8">
    <source>
        <dbReference type="EMBL" id="SEQ00782.1"/>
    </source>
</evidence>
<dbReference type="Gene3D" id="1.20.1250.20">
    <property type="entry name" value="MFS general substrate transporter like domains"/>
    <property type="match status" value="1"/>
</dbReference>
<feature type="transmembrane region" description="Helical" evidence="6">
    <location>
        <begin position="375"/>
        <end position="393"/>
    </location>
</feature>
<keyword evidence="2" id="KW-0813">Transport</keyword>
<dbReference type="InterPro" id="IPR011701">
    <property type="entry name" value="MFS"/>
</dbReference>
<dbReference type="PANTHER" id="PTHR23506">
    <property type="entry name" value="GH10249P"/>
    <property type="match status" value="1"/>
</dbReference>
<feature type="transmembrane region" description="Helical" evidence="6">
    <location>
        <begin position="137"/>
        <end position="155"/>
    </location>
</feature>
<evidence type="ECO:0000256" key="5">
    <source>
        <dbReference type="ARBA" id="ARBA00023136"/>
    </source>
</evidence>
<comment type="subcellular location">
    <subcellularLocation>
        <location evidence="1">Cell membrane</location>
        <topology evidence="1">Multi-pass membrane protein</topology>
    </subcellularLocation>
</comment>
<keyword evidence="4 6" id="KW-1133">Transmembrane helix</keyword>
<keyword evidence="5 6" id="KW-0472">Membrane</keyword>
<dbReference type="OrthoDB" id="5338069at2"/>
<reference evidence="8 9" key="1">
    <citation type="submission" date="2016-10" db="EMBL/GenBank/DDBJ databases">
        <authorList>
            <person name="de Groot N.N."/>
        </authorList>
    </citation>
    <scope>NUCLEOTIDE SEQUENCE [LARGE SCALE GENOMIC DNA]</scope>
    <source>
        <strain evidence="8 9">DSM 21633</strain>
    </source>
</reference>
<dbReference type="Pfam" id="PF07690">
    <property type="entry name" value="MFS_1"/>
    <property type="match status" value="2"/>
</dbReference>
<accession>A0A1H9CHX7</accession>
<dbReference type="Proteomes" id="UP000199427">
    <property type="component" value="Unassembled WGS sequence"/>
</dbReference>
<dbReference type="PROSITE" id="PS50850">
    <property type="entry name" value="MFS"/>
    <property type="match status" value="1"/>
</dbReference>
<dbReference type="PROSITE" id="PS51257">
    <property type="entry name" value="PROKAR_LIPOPROTEIN"/>
    <property type="match status" value="1"/>
</dbReference>
<organism evidence="8 9">
    <name type="scientific">Piscibacillus halophilus</name>
    <dbReference type="NCBI Taxonomy" id="571933"/>
    <lineage>
        <taxon>Bacteria</taxon>
        <taxon>Bacillati</taxon>
        <taxon>Bacillota</taxon>
        <taxon>Bacilli</taxon>
        <taxon>Bacillales</taxon>
        <taxon>Bacillaceae</taxon>
        <taxon>Piscibacillus</taxon>
    </lineage>
</organism>
<dbReference type="AlphaFoldDB" id="A0A1H9CHX7"/>
<sequence length="400" mass="44222">MERNHEFKVTVIALITAACILGDAMLFIVMPIYWQEFGLTALWQVGVLLSVNRLIRLPVNPLVGWFYKHIDKRTGVVLAIILATLSTLSYGWLQGFVMLLVMRCIWGIAWSFLRLGGFLTVMEVADDQSRGRLMGKYNGLWGLGGLTGMLAGGLLADVTNLKVVATLFGLLSILSLPIAFKYIPKTKEMETPSTSPHTKESNMWKNCQAWSVLSTGFIMAMVIFGIFLSTLSRLIDFQLDQEWTFLGFAIGVGTIAGLIQAVKWAWDPFLAPIAGRLSDEQFGRVKMLVFAFVGSGMAFYFLTKDLYFIWIIGLILVFQLMSTILVTVTDSLASDVATTTSKVGLMTAYTVAVDLGAAVGPLIGYVVLDLISLEVLYQLTSVILILIGFYWMVKGRKASR</sequence>
<feature type="transmembrane region" description="Helical" evidence="6">
    <location>
        <begin position="308"/>
        <end position="333"/>
    </location>
</feature>
<evidence type="ECO:0000256" key="4">
    <source>
        <dbReference type="ARBA" id="ARBA00022989"/>
    </source>
</evidence>
<dbReference type="InterPro" id="IPR020846">
    <property type="entry name" value="MFS_dom"/>
</dbReference>
<evidence type="ECO:0000256" key="1">
    <source>
        <dbReference type="ARBA" id="ARBA00004651"/>
    </source>
</evidence>
<dbReference type="InterPro" id="IPR036259">
    <property type="entry name" value="MFS_trans_sf"/>
</dbReference>
<evidence type="ECO:0000259" key="7">
    <source>
        <dbReference type="PROSITE" id="PS50850"/>
    </source>
</evidence>
<proteinExistence type="predicted"/>
<dbReference type="RefSeq" id="WP_091772804.1">
    <property type="nucleotide sequence ID" value="NZ_FOES01000005.1"/>
</dbReference>
<feature type="transmembrane region" description="Helical" evidence="6">
    <location>
        <begin position="105"/>
        <end position="125"/>
    </location>
</feature>
<dbReference type="EMBL" id="FOES01000005">
    <property type="protein sequence ID" value="SEQ00782.1"/>
    <property type="molecule type" value="Genomic_DNA"/>
</dbReference>
<dbReference type="STRING" id="571933.SAMN05216362_10574"/>
<feature type="transmembrane region" description="Helical" evidence="6">
    <location>
        <begin position="209"/>
        <end position="231"/>
    </location>
</feature>
<protein>
    <submittedName>
        <fullName evidence="8">Predicted arabinose efflux permease, MFS family</fullName>
    </submittedName>
</protein>
<feature type="transmembrane region" description="Helical" evidence="6">
    <location>
        <begin position="12"/>
        <end position="33"/>
    </location>
</feature>
<evidence type="ECO:0000256" key="3">
    <source>
        <dbReference type="ARBA" id="ARBA00022692"/>
    </source>
</evidence>
<evidence type="ECO:0000313" key="9">
    <source>
        <dbReference type="Proteomes" id="UP000199427"/>
    </source>
</evidence>
<dbReference type="SUPFAM" id="SSF103473">
    <property type="entry name" value="MFS general substrate transporter"/>
    <property type="match status" value="1"/>
</dbReference>
<evidence type="ECO:0000256" key="2">
    <source>
        <dbReference type="ARBA" id="ARBA00022448"/>
    </source>
</evidence>
<name>A0A1H9CHX7_9BACI</name>
<feature type="transmembrane region" description="Helical" evidence="6">
    <location>
        <begin position="345"/>
        <end position="363"/>
    </location>
</feature>
<evidence type="ECO:0000256" key="6">
    <source>
        <dbReference type="SAM" id="Phobius"/>
    </source>
</evidence>
<gene>
    <name evidence="8" type="ORF">SAMN05216362_10574</name>
</gene>
<keyword evidence="9" id="KW-1185">Reference proteome</keyword>
<keyword evidence="3 6" id="KW-0812">Transmembrane</keyword>
<feature type="transmembrane region" description="Helical" evidence="6">
    <location>
        <begin position="161"/>
        <end position="180"/>
    </location>
</feature>
<dbReference type="InterPro" id="IPR050930">
    <property type="entry name" value="MFS_Vesicular_Transporter"/>
</dbReference>
<dbReference type="GO" id="GO:0022857">
    <property type="term" value="F:transmembrane transporter activity"/>
    <property type="evidence" value="ECO:0007669"/>
    <property type="project" value="InterPro"/>
</dbReference>
<dbReference type="PANTHER" id="PTHR23506:SF23">
    <property type="entry name" value="GH10249P"/>
    <property type="match status" value="1"/>
</dbReference>
<feature type="domain" description="Major facilitator superfamily (MFS) profile" evidence="7">
    <location>
        <begin position="8"/>
        <end position="398"/>
    </location>
</feature>